<evidence type="ECO:0000256" key="1">
    <source>
        <dbReference type="ARBA" id="ARBA00004141"/>
    </source>
</evidence>
<dbReference type="GO" id="GO:0008028">
    <property type="term" value="F:monocarboxylic acid transmembrane transporter activity"/>
    <property type="evidence" value="ECO:0007669"/>
    <property type="project" value="TreeGrafter"/>
</dbReference>
<sequence length="520" mass="56686">MNDYPHLSVTEAKPAVLSFVSKFIRKMVSQSTKSETSVKDVERYQKQATARDGGWGWVVCFAAASICFIVVCLSNSVGILLIGLRRVFDDPVSKLSLIGALLVGLSMLAAPVASILLNYFNHRTVLIFAGLLGFTGAVLGAFSTNIDMLIVTYGFMSGVSLGISYFTCQIITGLYFDKKRATAIGITNCGGGLGTMTAGIFVDYLLDFYGLRGTLLIISGLLLNVIVFGALCRPLKNPFKDGAKAEYTHGTSPHSARNAVEKKLPKETNGEIIDNENTKSLLAAEENGMKNESIPEKQKIDGSLILKRCFEIIGVELFKNANFMLLVTCYVLFAYTVIMTTYIPPMCVWSFGMSQRKSAILVTLHGLFAIVGELSFGVFMDLLHFTSAKIFIFALLLLSSSAFLMPHCDQFEYIAPLVCMVGLSIGLIVSLRLILTTEIASKEHATKAYSILSFISGISYFTSSPLIGSIFDTTKSFLIVFYGGGVCALIAIILFLFITYRDRCCKKCLQKKSTGINSSP</sequence>
<dbReference type="InterPro" id="IPR050327">
    <property type="entry name" value="Proton-linked_MCT"/>
</dbReference>
<dbReference type="AlphaFoldDB" id="A0A6P7TBZ2"/>
<dbReference type="InterPro" id="IPR036259">
    <property type="entry name" value="MFS_trans_sf"/>
</dbReference>
<dbReference type="KEGG" id="osn:115221756"/>
<feature type="transmembrane region" description="Helical" evidence="2">
    <location>
        <begin position="447"/>
        <end position="471"/>
    </location>
</feature>
<evidence type="ECO:0000259" key="3">
    <source>
        <dbReference type="PROSITE" id="PS50850"/>
    </source>
</evidence>
<dbReference type="RefSeq" id="XP_029647835.1">
    <property type="nucleotide sequence ID" value="XM_029791975.2"/>
</dbReference>
<feature type="transmembrane region" description="Helical" evidence="2">
    <location>
        <begin position="183"/>
        <end position="202"/>
    </location>
</feature>
<evidence type="ECO:0000256" key="2">
    <source>
        <dbReference type="SAM" id="Phobius"/>
    </source>
</evidence>
<dbReference type="Proteomes" id="UP000515154">
    <property type="component" value="Linkage group LG18"/>
</dbReference>
<dbReference type="PROSITE" id="PS50850">
    <property type="entry name" value="MFS"/>
    <property type="match status" value="1"/>
</dbReference>
<feature type="transmembrane region" description="Helical" evidence="2">
    <location>
        <begin position="150"/>
        <end position="176"/>
    </location>
</feature>
<accession>A0A6P7TBZ2</accession>
<proteinExistence type="predicted"/>
<feature type="transmembrane region" description="Helical" evidence="2">
    <location>
        <begin position="413"/>
        <end position="435"/>
    </location>
</feature>
<feature type="transmembrane region" description="Helical" evidence="2">
    <location>
        <begin position="95"/>
        <end position="117"/>
    </location>
</feature>
<feature type="transmembrane region" description="Helical" evidence="2">
    <location>
        <begin position="323"/>
        <end position="343"/>
    </location>
</feature>
<keyword evidence="2" id="KW-0812">Transmembrane</keyword>
<evidence type="ECO:0000313" key="5">
    <source>
        <dbReference type="RefSeq" id="XP_029647835.1"/>
    </source>
</evidence>
<dbReference type="InterPro" id="IPR020846">
    <property type="entry name" value="MFS_dom"/>
</dbReference>
<comment type="subcellular location">
    <subcellularLocation>
        <location evidence="1">Membrane</location>
        <topology evidence="1">Multi-pass membrane protein</topology>
    </subcellularLocation>
</comment>
<feature type="transmembrane region" description="Helical" evidence="2">
    <location>
        <begin position="55"/>
        <end position="83"/>
    </location>
</feature>
<organism evidence="4 5">
    <name type="scientific">Octopus sinensis</name>
    <name type="common">East Asian common octopus</name>
    <dbReference type="NCBI Taxonomy" id="2607531"/>
    <lineage>
        <taxon>Eukaryota</taxon>
        <taxon>Metazoa</taxon>
        <taxon>Spiralia</taxon>
        <taxon>Lophotrochozoa</taxon>
        <taxon>Mollusca</taxon>
        <taxon>Cephalopoda</taxon>
        <taxon>Coleoidea</taxon>
        <taxon>Octopodiformes</taxon>
        <taxon>Octopoda</taxon>
        <taxon>Incirrata</taxon>
        <taxon>Octopodidae</taxon>
        <taxon>Octopus</taxon>
    </lineage>
</organism>
<dbReference type="GO" id="GO:0016020">
    <property type="term" value="C:membrane"/>
    <property type="evidence" value="ECO:0007669"/>
    <property type="project" value="UniProtKB-SubCell"/>
</dbReference>
<feature type="transmembrane region" description="Helical" evidence="2">
    <location>
        <begin position="477"/>
        <end position="500"/>
    </location>
</feature>
<dbReference type="PANTHER" id="PTHR11360:SF260">
    <property type="entry name" value="MFS DOMAIN-CONTAINING PROTEIN"/>
    <property type="match status" value="1"/>
</dbReference>
<gene>
    <name evidence="5" type="primary">LOC115221756</name>
</gene>
<evidence type="ECO:0000313" key="4">
    <source>
        <dbReference type="Proteomes" id="UP000515154"/>
    </source>
</evidence>
<keyword evidence="2" id="KW-0472">Membrane</keyword>
<dbReference type="PANTHER" id="PTHR11360">
    <property type="entry name" value="MONOCARBOXYLATE TRANSPORTER"/>
    <property type="match status" value="1"/>
</dbReference>
<protein>
    <submittedName>
        <fullName evidence="5">Monocarboxylate transporter 9-like isoform X1</fullName>
    </submittedName>
</protein>
<feature type="domain" description="Major facilitator superfamily (MFS) profile" evidence="3">
    <location>
        <begin position="59"/>
        <end position="503"/>
    </location>
</feature>
<reference evidence="5" key="1">
    <citation type="submission" date="2025-08" db="UniProtKB">
        <authorList>
            <consortium name="RefSeq"/>
        </authorList>
    </citation>
    <scope>IDENTIFICATION</scope>
</reference>
<feature type="transmembrane region" description="Helical" evidence="2">
    <location>
        <begin position="208"/>
        <end position="231"/>
    </location>
</feature>
<dbReference type="SUPFAM" id="SSF103473">
    <property type="entry name" value="MFS general substrate transporter"/>
    <property type="match status" value="1"/>
</dbReference>
<feature type="transmembrane region" description="Helical" evidence="2">
    <location>
        <begin position="363"/>
        <end position="383"/>
    </location>
</feature>
<feature type="transmembrane region" description="Helical" evidence="2">
    <location>
        <begin position="390"/>
        <end position="407"/>
    </location>
</feature>
<name>A0A6P7TBZ2_9MOLL</name>
<keyword evidence="2" id="KW-1133">Transmembrane helix</keyword>
<feature type="transmembrane region" description="Helical" evidence="2">
    <location>
        <begin position="124"/>
        <end position="144"/>
    </location>
</feature>
<dbReference type="Gene3D" id="1.20.1250.20">
    <property type="entry name" value="MFS general substrate transporter like domains"/>
    <property type="match status" value="2"/>
</dbReference>
<dbReference type="Pfam" id="PF07690">
    <property type="entry name" value="MFS_1"/>
    <property type="match status" value="1"/>
</dbReference>
<dbReference type="InterPro" id="IPR011701">
    <property type="entry name" value="MFS"/>
</dbReference>
<keyword evidence="4" id="KW-1185">Reference proteome</keyword>